<keyword evidence="2" id="KW-0812">Transmembrane</keyword>
<dbReference type="Proteomes" id="UP001430848">
    <property type="component" value="Unassembled WGS sequence"/>
</dbReference>
<feature type="transmembrane region" description="Helical" evidence="2">
    <location>
        <begin position="12"/>
        <end position="30"/>
    </location>
</feature>
<feature type="transmembrane region" description="Helical" evidence="2">
    <location>
        <begin position="355"/>
        <end position="375"/>
    </location>
</feature>
<evidence type="ECO:0000256" key="1">
    <source>
        <dbReference type="SAM" id="MobiDB-lite"/>
    </source>
</evidence>
<organism evidence="3 4">
    <name type="scientific">Diaporthe eres</name>
    <name type="common">Phomopsis oblonga</name>
    <dbReference type="NCBI Taxonomy" id="83184"/>
    <lineage>
        <taxon>Eukaryota</taxon>
        <taxon>Fungi</taxon>
        <taxon>Dikarya</taxon>
        <taxon>Ascomycota</taxon>
        <taxon>Pezizomycotina</taxon>
        <taxon>Sordariomycetes</taxon>
        <taxon>Sordariomycetidae</taxon>
        <taxon>Diaporthales</taxon>
        <taxon>Diaporthaceae</taxon>
        <taxon>Diaporthe</taxon>
        <taxon>Diaporthe eres species complex</taxon>
    </lineage>
</organism>
<name>A0ABR1P063_DIAER</name>
<feature type="transmembrane region" description="Helical" evidence="2">
    <location>
        <begin position="50"/>
        <end position="71"/>
    </location>
</feature>
<reference evidence="3 4" key="1">
    <citation type="submission" date="2024-02" db="EMBL/GenBank/DDBJ databases">
        <title>De novo assembly and annotation of 12 fungi associated with fruit tree decline syndrome in Ontario, Canada.</title>
        <authorList>
            <person name="Sulman M."/>
            <person name="Ellouze W."/>
            <person name="Ilyukhin E."/>
        </authorList>
    </citation>
    <scope>NUCLEOTIDE SEQUENCE [LARGE SCALE GENOMIC DNA]</scope>
    <source>
        <strain evidence="3 4">M169</strain>
    </source>
</reference>
<protein>
    <submittedName>
        <fullName evidence="3">Uncharacterized protein</fullName>
    </submittedName>
</protein>
<feature type="region of interest" description="Disordered" evidence="1">
    <location>
        <begin position="301"/>
        <end position="325"/>
    </location>
</feature>
<feature type="transmembrane region" description="Helical" evidence="2">
    <location>
        <begin position="91"/>
        <end position="109"/>
    </location>
</feature>
<feature type="transmembrane region" description="Helical" evidence="2">
    <location>
        <begin position="178"/>
        <end position="198"/>
    </location>
</feature>
<gene>
    <name evidence="3" type="ORF">SLS63_009325</name>
</gene>
<proteinExistence type="predicted"/>
<dbReference type="EMBL" id="JAKNSF020000067">
    <property type="protein sequence ID" value="KAK7722044.1"/>
    <property type="molecule type" value="Genomic_DNA"/>
</dbReference>
<comment type="caution">
    <text evidence="3">The sequence shown here is derived from an EMBL/GenBank/DDBJ whole genome shotgun (WGS) entry which is preliminary data.</text>
</comment>
<keyword evidence="4" id="KW-1185">Reference proteome</keyword>
<evidence type="ECO:0000313" key="4">
    <source>
        <dbReference type="Proteomes" id="UP001430848"/>
    </source>
</evidence>
<evidence type="ECO:0000313" key="3">
    <source>
        <dbReference type="EMBL" id="KAK7722044.1"/>
    </source>
</evidence>
<sequence length="637" mass="70802">MIPHSRSRLAVTVVMFVLQSLIFILELLIFTRRVRRTSWYRPLRQLVSPVLISSTATVAIPVAFANASSYVDGAAEQCGASVDGDIGGQGVQIAVWAQVGVLLAISVLGSFHTSATGAKEVGAGLVLTHASLSIALLTQMRLGTLSSADAIVGSMILDAQNVGLCIQLAAKETLAARWQVTVVVLTQAFGLVVIPVLVSNFTHGTFANDECRCLTVFWWAWLSSCGSTAGREMPVFWTYYACRSVGFVQTSFHSLYNTSKFDKAEKSERAVPDDWNQASDRDAVDEEELLSITELLRETEERGEAANNNYPDQAQNDTEEKTGNRGRYASRGIRLRRVTHLYRRRNGQVVYFREYPATVTLMYTVYGAFSLTSLATAQTTVANFNLKPPSPIDSVGQVVSLIIAVSTLGRAAWLFFMLFRGESRSGKWNFVWPFKWHVNNDRLRAGTMGDHVFCSPPSREPNLVSLGSFLTEPFDPTSRVGASPQEPEGVESLQEHGVSFEVFTATTIADITMLGWYRKAHNEWLTADSLRTSSFDPRAPSLAPYVARRLRDELLVAGAEQTQGLYMVTGVKFAGNLAIYGRHSENMHSFDFRPDPEDVLFSSRGVVLLAYRLHMVRWSRRERAFVLGRVYRPEEDW</sequence>
<keyword evidence="2" id="KW-0472">Membrane</keyword>
<keyword evidence="2" id="KW-1133">Transmembrane helix</keyword>
<evidence type="ECO:0000256" key="2">
    <source>
        <dbReference type="SAM" id="Phobius"/>
    </source>
</evidence>
<feature type="compositionally biased region" description="Polar residues" evidence="1">
    <location>
        <begin position="306"/>
        <end position="316"/>
    </location>
</feature>
<accession>A0ABR1P063</accession>
<feature type="transmembrane region" description="Helical" evidence="2">
    <location>
        <begin position="395"/>
        <end position="419"/>
    </location>
</feature>
<feature type="transmembrane region" description="Helical" evidence="2">
    <location>
        <begin position="121"/>
        <end position="140"/>
    </location>
</feature>